<evidence type="ECO:0000313" key="6">
    <source>
        <dbReference type="Proteomes" id="UP000640489"/>
    </source>
</evidence>
<reference evidence="5" key="1">
    <citation type="submission" date="2020-11" db="EMBL/GenBank/DDBJ databases">
        <title>Nocardioides sp. nov., isolated from Soil of Cynanchum wilfordii Hemsley rhizosphere.</title>
        <authorList>
            <person name="Lee J.-S."/>
            <person name="Suh M.K."/>
            <person name="Kim J.-S."/>
        </authorList>
    </citation>
    <scope>NUCLEOTIDE SEQUENCE</scope>
    <source>
        <strain evidence="5">KCTC 19275</strain>
    </source>
</reference>
<dbReference type="Proteomes" id="UP000640489">
    <property type="component" value="Unassembled WGS sequence"/>
</dbReference>
<feature type="domain" description="Glycosyltransferase subfamily 4-like N-terminal" evidence="4">
    <location>
        <begin position="14"/>
        <end position="157"/>
    </location>
</feature>
<dbReference type="GO" id="GO:1901137">
    <property type="term" value="P:carbohydrate derivative biosynthetic process"/>
    <property type="evidence" value="ECO:0007669"/>
    <property type="project" value="UniProtKB-ARBA"/>
</dbReference>
<dbReference type="PANTHER" id="PTHR45947">
    <property type="entry name" value="SULFOQUINOVOSYL TRANSFERASE SQD2"/>
    <property type="match status" value="1"/>
</dbReference>
<feature type="domain" description="Glycosyl transferase family 1" evidence="3">
    <location>
        <begin position="158"/>
        <end position="319"/>
    </location>
</feature>
<dbReference type="PANTHER" id="PTHR45947:SF3">
    <property type="entry name" value="SULFOQUINOVOSYL TRANSFERASE SQD2"/>
    <property type="match status" value="1"/>
</dbReference>
<dbReference type="Pfam" id="PF00534">
    <property type="entry name" value="Glycos_transf_1"/>
    <property type="match status" value="1"/>
</dbReference>
<dbReference type="EMBL" id="JADKPN010000019">
    <property type="protein sequence ID" value="MBF4765844.1"/>
    <property type="molecule type" value="Genomic_DNA"/>
</dbReference>
<evidence type="ECO:0000313" key="5">
    <source>
        <dbReference type="EMBL" id="MBF4765844.1"/>
    </source>
</evidence>
<evidence type="ECO:0000256" key="2">
    <source>
        <dbReference type="ARBA" id="ARBA00022679"/>
    </source>
</evidence>
<evidence type="ECO:0000256" key="1">
    <source>
        <dbReference type="ARBA" id="ARBA00022676"/>
    </source>
</evidence>
<protein>
    <submittedName>
        <fullName evidence="5">Glycosyltransferase</fullName>
    </submittedName>
</protein>
<dbReference type="AlphaFoldDB" id="A0A930VE58"/>
<keyword evidence="6" id="KW-1185">Reference proteome</keyword>
<sequence length="359" mass="38266">MRIAHLTDSYLPTVGGIEMHVRDLVDRQRRVGHDARVVTPAPLPPGADEDADHVVRTGRRAAHWLTDFDPDLVHAHVSLSPYSLAGARWAALAGIPTVATVHSMLTGLGPLAGTLGDLSGVARWPVLWTAVSAAAAAPVRDIVGAPVRVVPNAVDLDAWRPRPTPPDGPPRVLAVMRLTRVKRTLPLARILGDVARHVDVHATVVGDGPQRPALTRYLRSHRLDGVHLTGTVDRSVVRRELAAASIFLAPAHRESFGIAALEARASGLPVVASARSGVASYITHGVDGLLGDSDEDLAGHLLRLLTDDGLRRALTEHNRAVPPRCSWADADVARADVYAAALAARRHPRAASPRRLVSS</sequence>
<evidence type="ECO:0000259" key="4">
    <source>
        <dbReference type="Pfam" id="PF13439"/>
    </source>
</evidence>
<dbReference type="RefSeq" id="WP_194709024.1">
    <property type="nucleotide sequence ID" value="NZ_JADKPN010000019.1"/>
</dbReference>
<accession>A0A930VE58</accession>
<keyword evidence="1" id="KW-0328">Glycosyltransferase</keyword>
<keyword evidence="2" id="KW-0808">Transferase</keyword>
<proteinExistence type="predicted"/>
<evidence type="ECO:0000259" key="3">
    <source>
        <dbReference type="Pfam" id="PF00534"/>
    </source>
</evidence>
<dbReference type="Pfam" id="PF13439">
    <property type="entry name" value="Glyco_transf_4"/>
    <property type="match status" value="1"/>
</dbReference>
<dbReference type="SUPFAM" id="SSF53756">
    <property type="entry name" value="UDP-Glycosyltransferase/glycogen phosphorylase"/>
    <property type="match status" value="1"/>
</dbReference>
<dbReference type="InterPro" id="IPR028098">
    <property type="entry name" value="Glyco_trans_4-like_N"/>
</dbReference>
<dbReference type="InterPro" id="IPR050194">
    <property type="entry name" value="Glycosyltransferase_grp1"/>
</dbReference>
<name>A0A930VE58_9ACTN</name>
<gene>
    <name evidence="5" type="ORF">ISU07_22145</name>
</gene>
<organism evidence="5 6">
    <name type="scientific">Nocardioides islandensis</name>
    <dbReference type="NCBI Taxonomy" id="433663"/>
    <lineage>
        <taxon>Bacteria</taxon>
        <taxon>Bacillati</taxon>
        <taxon>Actinomycetota</taxon>
        <taxon>Actinomycetes</taxon>
        <taxon>Propionibacteriales</taxon>
        <taxon>Nocardioidaceae</taxon>
        <taxon>Nocardioides</taxon>
    </lineage>
</organism>
<dbReference type="GO" id="GO:0016758">
    <property type="term" value="F:hexosyltransferase activity"/>
    <property type="evidence" value="ECO:0007669"/>
    <property type="project" value="TreeGrafter"/>
</dbReference>
<dbReference type="InterPro" id="IPR001296">
    <property type="entry name" value="Glyco_trans_1"/>
</dbReference>
<dbReference type="Gene3D" id="3.40.50.2000">
    <property type="entry name" value="Glycogen Phosphorylase B"/>
    <property type="match status" value="2"/>
</dbReference>
<comment type="caution">
    <text evidence="5">The sequence shown here is derived from an EMBL/GenBank/DDBJ whole genome shotgun (WGS) entry which is preliminary data.</text>
</comment>